<organism evidence="1 2">
    <name type="scientific">Coemansia helicoidea</name>
    <dbReference type="NCBI Taxonomy" id="1286919"/>
    <lineage>
        <taxon>Eukaryota</taxon>
        <taxon>Fungi</taxon>
        <taxon>Fungi incertae sedis</taxon>
        <taxon>Zoopagomycota</taxon>
        <taxon>Kickxellomycotina</taxon>
        <taxon>Kickxellomycetes</taxon>
        <taxon>Kickxellales</taxon>
        <taxon>Kickxellaceae</taxon>
        <taxon>Coemansia</taxon>
    </lineage>
</organism>
<evidence type="ECO:0000313" key="1">
    <source>
        <dbReference type="EMBL" id="KAJ2792292.1"/>
    </source>
</evidence>
<dbReference type="Proteomes" id="UP001140087">
    <property type="component" value="Unassembled WGS sequence"/>
</dbReference>
<proteinExistence type="predicted"/>
<accession>A0ACC1KMV3</accession>
<protein>
    <submittedName>
        <fullName evidence="1">Uncharacterized protein</fullName>
    </submittedName>
</protein>
<evidence type="ECO:0000313" key="2">
    <source>
        <dbReference type="Proteomes" id="UP001140087"/>
    </source>
</evidence>
<comment type="caution">
    <text evidence="1">The sequence shown here is derived from an EMBL/GenBank/DDBJ whole genome shotgun (WGS) entry which is preliminary data.</text>
</comment>
<dbReference type="EMBL" id="JANBUN010003161">
    <property type="protein sequence ID" value="KAJ2792292.1"/>
    <property type="molecule type" value="Genomic_DNA"/>
</dbReference>
<reference evidence="1" key="1">
    <citation type="submission" date="2022-07" db="EMBL/GenBank/DDBJ databases">
        <title>Phylogenomic reconstructions and comparative analyses of Kickxellomycotina fungi.</title>
        <authorList>
            <person name="Reynolds N.K."/>
            <person name="Stajich J.E."/>
            <person name="Barry K."/>
            <person name="Grigoriev I.V."/>
            <person name="Crous P."/>
            <person name="Smith M.E."/>
        </authorList>
    </citation>
    <scope>NUCLEOTIDE SEQUENCE</scope>
    <source>
        <strain evidence="1">BCRC 34780</strain>
    </source>
</reference>
<name>A0ACC1KMV3_9FUNG</name>
<sequence>MHVDAAPESAGVPASQPGRPGLQLPAQFSPPQAPLRRARQHAATISEPLPAPARPHLPPAMAPPQHQQPGFRYYQPPAYSQQQPQQQQQQARPAAAFDSHPMQGAAGPDGRPRRLSFVGTPLTTESYRDHYEPSHSRSTSGAGPHYPASSQASPHGPYFPASAGGPYGHRPPPLHPFHHPQQQQQQYGHGMQPPASAPSHQQTFGRPPPPGAGYGPRPGGPHGQRSLSPPPAVRRHLPLPGRFDPGGPQRSPLPFPRISSPSMQQQQQQAGHQSAMLGTSTSAAAAAAAAANTNSSQSPARESTRRLSSVVWGPTGFERLDSGMSRCRICHKEYSKGSSTGTLKRHFRQHQENVGRSNPYARPGSPPPASAGAASIAGALHHPGARPRAYSHRADSRTRREASPFASPLAHMSIASPPAAPLAAPTSAHPPPPFDIDAAHRADSL</sequence>
<feature type="non-terminal residue" evidence="1">
    <location>
        <position position="445"/>
    </location>
</feature>
<keyword evidence="2" id="KW-1185">Reference proteome</keyword>
<gene>
    <name evidence="1" type="ORF">H4R21_006185</name>
</gene>